<name>A0A7S4AQW8_9STRA</name>
<evidence type="ECO:0000256" key="1">
    <source>
        <dbReference type="SAM" id="Phobius"/>
    </source>
</evidence>
<keyword evidence="2" id="KW-0732">Signal</keyword>
<keyword evidence="1" id="KW-0472">Membrane</keyword>
<proteinExistence type="predicted"/>
<keyword evidence="1" id="KW-0812">Transmembrane</keyword>
<reference evidence="3" key="1">
    <citation type="submission" date="2021-01" db="EMBL/GenBank/DDBJ databases">
        <authorList>
            <person name="Corre E."/>
            <person name="Pelletier E."/>
            <person name="Niang G."/>
            <person name="Scheremetjew M."/>
            <person name="Finn R."/>
            <person name="Kale V."/>
            <person name="Holt S."/>
            <person name="Cochrane G."/>
            <person name="Meng A."/>
            <person name="Brown T."/>
            <person name="Cohen L."/>
        </authorList>
    </citation>
    <scope>NUCLEOTIDE SEQUENCE</scope>
    <source>
        <strain evidence="3">10249 10 AB</strain>
    </source>
</reference>
<feature type="chain" id="PRO_5031438906" description="MARVEL domain-containing protein" evidence="2">
    <location>
        <begin position="32"/>
        <end position="281"/>
    </location>
</feature>
<dbReference type="AlphaFoldDB" id="A0A7S4AQW8"/>
<dbReference type="EMBL" id="HBIX01023023">
    <property type="protein sequence ID" value="CAE0723222.1"/>
    <property type="molecule type" value="Transcribed_RNA"/>
</dbReference>
<evidence type="ECO:0008006" key="4">
    <source>
        <dbReference type="Google" id="ProtNLM"/>
    </source>
</evidence>
<protein>
    <recommendedName>
        <fullName evidence="4">MARVEL domain-containing protein</fullName>
    </recommendedName>
</protein>
<evidence type="ECO:0000313" key="3">
    <source>
        <dbReference type="EMBL" id="CAE0723222.1"/>
    </source>
</evidence>
<accession>A0A7S4AQW8</accession>
<gene>
    <name evidence="3" type="ORF">PAUS00366_LOCUS15978</name>
</gene>
<evidence type="ECO:0000256" key="2">
    <source>
        <dbReference type="SAM" id="SignalP"/>
    </source>
</evidence>
<feature type="transmembrane region" description="Helical" evidence="1">
    <location>
        <begin position="85"/>
        <end position="106"/>
    </location>
</feature>
<sequence>MWGAIGTFFRSIIVGLCGLALLFQSINTVSCEFVYKTAAASEATDDENPMLSYGLYKKGIENDCFSQTYETVDEDGDPEYSMLSAARSCHVTSMVAGGIAMLLVTIECLRCKVWFGTVLESIAFLVAWISGLCVYLIFGMQDCGNDFAGSSDDVLQLFGGNQTTTAIVLNGTDANIPDTGLIPAGFVRSIPYGTKCNWGPGASYNVVASLIYLGCSVILCFLPSPNPIYGTDTRDPTRHDEDGSFIGGNGGYHTNLSNSNSVTAVEQDEWYKKNRPQRKFV</sequence>
<keyword evidence="1" id="KW-1133">Transmembrane helix</keyword>
<feature type="transmembrane region" description="Helical" evidence="1">
    <location>
        <begin position="113"/>
        <end position="138"/>
    </location>
</feature>
<feature type="signal peptide" evidence="2">
    <location>
        <begin position="1"/>
        <end position="31"/>
    </location>
</feature>
<organism evidence="3">
    <name type="scientific">Pseudo-nitzschia australis</name>
    <dbReference type="NCBI Taxonomy" id="44445"/>
    <lineage>
        <taxon>Eukaryota</taxon>
        <taxon>Sar</taxon>
        <taxon>Stramenopiles</taxon>
        <taxon>Ochrophyta</taxon>
        <taxon>Bacillariophyta</taxon>
        <taxon>Bacillariophyceae</taxon>
        <taxon>Bacillariophycidae</taxon>
        <taxon>Bacillariales</taxon>
        <taxon>Bacillariaceae</taxon>
        <taxon>Pseudo-nitzschia</taxon>
    </lineage>
</organism>
<feature type="transmembrane region" description="Helical" evidence="1">
    <location>
        <begin position="202"/>
        <end position="222"/>
    </location>
</feature>